<evidence type="ECO:0000313" key="1">
    <source>
        <dbReference type="EMBL" id="KAF5181872.1"/>
    </source>
</evidence>
<dbReference type="AlphaFoldDB" id="A0A7J6VBX8"/>
<proteinExistence type="predicted"/>
<sequence length="75" mass="8371">MEMARKKSDGSWEEEERVVRTTSWAGLSIGFPLGEMGLEPTTAFLAECWAIVVDTFDQSVNAIVAWWKNCITACV</sequence>
<comment type="caution">
    <text evidence="1">The sequence shown here is derived from an EMBL/GenBank/DDBJ whole genome shotgun (WGS) entry which is preliminary data.</text>
</comment>
<organism evidence="1 2">
    <name type="scientific">Thalictrum thalictroides</name>
    <name type="common">Rue-anemone</name>
    <name type="synonym">Anemone thalictroides</name>
    <dbReference type="NCBI Taxonomy" id="46969"/>
    <lineage>
        <taxon>Eukaryota</taxon>
        <taxon>Viridiplantae</taxon>
        <taxon>Streptophyta</taxon>
        <taxon>Embryophyta</taxon>
        <taxon>Tracheophyta</taxon>
        <taxon>Spermatophyta</taxon>
        <taxon>Magnoliopsida</taxon>
        <taxon>Ranunculales</taxon>
        <taxon>Ranunculaceae</taxon>
        <taxon>Thalictroideae</taxon>
        <taxon>Thalictrum</taxon>
    </lineage>
</organism>
<protein>
    <submittedName>
        <fullName evidence="1">Uncharacterized protein</fullName>
    </submittedName>
</protein>
<accession>A0A7J6VBX8</accession>
<dbReference type="Proteomes" id="UP000554482">
    <property type="component" value="Unassembled WGS sequence"/>
</dbReference>
<name>A0A7J6VBX8_THATH</name>
<reference evidence="1 2" key="1">
    <citation type="submission" date="2020-06" db="EMBL/GenBank/DDBJ databases">
        <title>Transcriptomic and genomic resources for Thalictrum thalictroides and T. hernandezii: Facilitating candidate gene discovery in an emerging model plant lineage.</title>
        <authorList>
            <person name="Arias T."/>
            <person name="Riano-Pachon D.M."/>
            <person name="Di Stilio V.S."/>
        </authorList>
    </citation>
    <scope>NUCLEOTIDE SEQUENCE [LARGE SCALE GENOMIC DNA]</scope>
    <source>
        <strain evidence="2">cv. WT478/WT964</strain>
        <tissue evidence="1">Leaves</tissue>
    </source>
</reference>
<keyword evidence="2" id="KW-1185">Reference proteome</keyword>
<evidence type="ECO:0000313" key="2">
    <source>
        <dbReference type="Proteomes" id="UP000554482"/>
    </source>
</evidence>
<gene>
    <name evidence="1" type="ORF">FRX31_028537</name>
</gene>
<dbReference type="EMBL" id="JABWDY010035624">
    <property type="protein sequence ID" value="KAF5181872.1"/>
    <property type="molecule type" value="Genomic_DNA"/>
</dbReference>